<organism evidence="6 7">
    <name type="scientific">Fuerstiella marisgermanici</name>
    <dbReference type="NCBI Taxonomy" id="1891926"/>
    <lineage>
        <taxon>Bacteria</taxon>
        <taxon>Pseudomonadati</taxon>
        <taxon>Planctomycetota</taxon>
        <taxon>Planctomycetia</taxon>
        <taxon>Planctomycetales</taxon>
        <taxon>Planctomycetaceae</taxon>
        <taxon>Fuerstiella</taxon>
    </lineage>
</organism>
<sequence length="259" mass="29449">MVKSLPVCDHCECFKPEEKHAVTGRGKCDFSNFRPDSLGQLLVLRLTRAACELARYTLVTQSRCSIESLTRAELMNQTNFLNHWGRYRAYLRALAIAGMKSELLPKMDPSDVVQQTLLQAVGGVDDFRGETEAERLAWLRRILARNLGHAVKHYARERRDIRREQTICATLDQSSIRMEAMLIDEATAPDERVERAEQIVELCEAVSRLPDSQRRAVELHHWQGLAISQIADEMDRSPAAVAGLLKRGLKALRTKLREE</sequence>
<dbReference type="PANTHER" id="PTHR43133">
    <property type="entry name" value="RNA POLYMERASE ECF-TYPE SIGMA FACTO"/>
    <property type="match status" value="1"/>
</dbReference>
<dbReference type="NCBIfam" id="TIGR02937">
    <property type="entry name" value="sigma70-ECF"/>
    <property type="match status" value="1"/>
</dbReference>
<name>A0A1P8WBA5_9PLAN</name>
<comment type="similarity">
    <text evidence="1">Belongs to the sigma-70 factor family. ECF subfamily.</text>
</comment>
<accession>A0A1P8WBA5</accession>
<dbReference type="InterPro" id="IPR036388">
    <property type="entry name" value="WH-like_DNA-bd_sf"/>
</dbReference>
<dbReference type="Proteomes" id="UP000187735">
    <property type="component" value="Chromosome"/>
</dbReference>
<protein>
    <submittedName>
        <fullName evidence="6">RNA polymerase sigma factor</fullName>
    </submittedName>
</protein>
<dbReference type="EMBL" id="CP017641">
    <property type="protein sequence ID" value="APZ91331.1"/>
    <property type="molecule type" value="Genomic_DNA"/>
</dbReference>
<evidence type="ECO:0000259" key="5">
    <source>
        <dbReference type="Pfam" id="PF08281"/>
    </source>
</evidence>
<evidence type="ECO:0000256" key="2">
    <source>
        <dbReference type="ARBA" id="ARBA00023015"/>
    </source>
</evidence>
<keyword evidence="7" id="KW-1185">Reference proteome</keyword>
<keyword evidence="4" id="KW-0804">Transcription</keyword>
<dbReference type="InterPro" id="IPR013249">
    <property type="entry name" value="RNA_pol_sigma70_r4_t2"/>
</dbReference>
<dbReference type="AlphaFoldDB" id="A0A1P8WBA5"/>
<proteinExistence type="inferred from homology"/>
<dbReference type="InterPro" id="IPR039425">
    <property type="entry name" value="RNA_pol_sigma-70-like"/>
</dbReference>
<keyword evidence="3" id="KW-0731">Sigma factor</keyword>
<gene>
    <name evidence="6" type="ORF">Fuma_00919</name>
</gene>
<evidence type="ECO:0000256" key="3">
    <source>
        <dbReference type="ARBA" id="ARBA00023082"/>
    </source>
</evidence>
<keyword evidence="2" id="KW-0805">Transcription regulation</keyword>
<dbReference type="STRING" id="1891926.Fuma_00919"/>
<dbReference type="KEGG" id="fmr:Fuma_00919"/>
<dbReference type="Gene3D" id="1.10.1740.10">
    <property type="match status" value="1"/>
</dbReference>
<feature type="domain" description="RNA polymerase sigma factor 70 region 4 type 2" evidence="5">
    <location>
        <begin position="204"/>
        <end position="252"/>
    </location>
</feature>
<dbReference type="InterPro" id="IPR013325">
    <property type="entry name" value="RNA_pol_sigma_r2"/>
</dbReference>
<dbReference type="GO" id="GO:0003677">
    <property type="term" value="F:DNA binding"/>
    <property type="evidence" value="ECO:0007669"/>
    <property type="project" value="InterPro"/>
</dbReference>
<evidence type="ECO:0000256" key="4">
    <source>
        <dbReference type="ARBA" id="ARBA00023163"/>
    </source>
</evidence>
<dbReference type="Gene3D" id="1.10.10.10">
    <property type="entry name" value="Winged helix-like DNA-binding domain superfamily/Winged helix DNA-binding domain"/>
    <property type="match status" value="1"/>
</dbReference>
<dbReference type="SUPFAM" id="SSF88659">
    <property type="entry name" value="Sigma3 and sigma4 domains of RNA polymerase sigma factors"/>
    <property type="match status" value="1"/>
</dbReference>
<dbReference type="InterPro" id="IPR013324">
    <property type="entry name" value="RNA_pol_sigma_r3/r4-like"/>
</dbReference>
<evidence type="ECO:0000313" key="7">
    <source>
        <dbReference type="Proteomes" id="UP000187735"/>
    </source>
</evidence>
<dbReference type="SUPFAM" id="SSF88946">
    <property type="entry name" value="Sigma2 domain of RNA polymerase sigma factors"/>
    <property type="match status" value="1"/>
</dbReference>
<dbReference type="Pfam" id="PF08281">
    <property type="entry name" value="Sigma70_r4_2"/>
    <property type="match status" value="1"/>
</dbReference>
<dbReference type="GO" id="GO:0016987">
    <property type="term" value="F:sigma factor activity"/>
    <property type="evidence" value="ECO:0007669"/>
    <property type="project" value="UniProtKB-KW"/>
</dbReference>
<dbReference type="InterPro" id="IPR014284">
    <property type="entry name" value="RNA_pol_sigma-70_dom"/>
</dbReference>
<dbReference type="PANTHER" id="PTHR43133:SF51">
    <property type="entry name" value="RNA POLYMERASE SIGMA FACTOR"/>
    <property type="match status" value="1"/>
</dbReference>
<evidence type="ECO:0000313" key="6">
    <source>
        <dbReference type="EMBL" id="APZ91331.1"/>
    </source>
</evidence>
<evidence type="ECO:0000256" key="1">
    <source>
        <dbReference type="ARBA" id="ARBA00010641"/>
    </source>
</evidence>
<dbReference type="GO" id="GO:0006352">
    <property type="term" value="P:DNA-templated transcription initiation"/>
    <property type="evidence" value="ECO:0007669"/>
    <property type="project" value="InterPro"/>
</dbReference>
<reference evidence="6 7" key="1">
    <citation type="journal article" date="2016" name="Front. Microbiol.">
        <title>Fuerstia marisgermanicae gen. nov., sp. nov., an Unusual Member of the Phylum Planctomycetes from the German Wadden Sea.</title>
        <authorList>
            <person name="Kohn T."/>
            <person name="Heuer A."/>
            <person name="Jogler M."/>
            <person name="Vollmers J."/>
            <person name="Boedeker C."/>
            <person name="Bunk B."/>
            <person name="Rast P."/>
            <person name="Borchert D."/>
            <person name="Glockner I."/>
            <person name="Freese H.M."/>
            <person name="Klenk H.P."/>
            <person name="Overmann J."/>
            <person name="Kaster A.K."/>
            <person name="Rohde M."/>
            <person name="Wiegand S."/>
            <person name="Jogler C."/>
        </authorList>
    </citation>
    <scope>NUCLEOTIDE SEQUENCE [LARGE SCALE GENOMIC DNA]</scope>
    <source>
        <strain evidence="6 7">NH11</strain>
    </source>
</reference>